<protein>
    <submittedName>
        <fullName evidence="7">Glycosyltransferase DesVII/glycosyltransferase OleGII/desosaminyltransferase OleGI</fullName>
    </submittedName>
</protein>
<sequence length="427" mass="46928">MMRVLFTVFASKAHMYNVVSLAWAMRAAGHEVYVAGHPDLVDMITSTGLPAVAVGNALDMGGSWQGKGTWNQEVLSRGLSAPHEEQLRQGWDHVLGEFTLACGVRYEFLADQSFVDDMVKFACAWQPDLVVWDALTFAGPIAAIASGAAHARLLFGLDYVNRLYDDFRQLYDRQPPEQQDDPLTDWFTGRLSRIGVEYQPSMATELLTGQWTIDPMPSWMALPTKLPTVSMRAVPYNGPTTIPSWVYTRPDKPRVCLTLGVSMRELLGGAMVSTGELLTTLAELDIELIATLDASQLDSAKIPGNVTVVDFVPLNELLPSCSAIVHQAGFGTHTNAVTHGVPSIVIPDPFWDEAECGRLFEQRGAGLTLAPAEFTPEALRTKLATILEDPSYRYHAGEIQQDLLAAPTPHDIIPRLEELTRLNRGRA</sequence>
<dbReference type="NCBIfam" id="TIGR04516">
    <property type="entry name" value="glycosyl_450act"/>
    <property type="match status" value="1"/>
</dbReference>
<feature type="domain" description="Erythromycin biosynthesis protein CIII-like N-terminal" evidence="6">
    <location>
        <begin position="23"/>
        <end position="260"/>
    </location>
</feature>
<evidence type="ECO:0000256" key="2">
    <source>
        <dbReference type="ARBA" id="ARBA00022676"/>
    </source>
</evidence>
<accession>A0ABX2F6Q9</accession>
<evidence type="ECO:0000256" key="3">
    <source>
        <dbReference type="ARBA" id="ARBA00022679"/>
    </source>
</evidence>
<dbReference type="InterPro" id="IPR002213">
    <property type="entry name" value="UDP_glucos_trans"/>
</dbReference>
<keyword evidence="8" id="KW-1185">Reference proteome</keyword>
<feature type="domain" description="Erythromycin biosynthesis protein CIII-like C-terminal" evidence="5">
    <location>
        <begin position="276"/>
        <end position="419"/>
    </location>
</feature>
<dbReference type="SUPFAM" id="SSF53756">
    <property type="entry name" value="UDP-Glycosyltransferase/glycogen phosphorylase"/>
    <property type="match status" value="1"/>
</dbReference>
<dbReference type="Gene3D" id="3.40.50.2000">
    <property type="entry name" value="Glycogen Phosphorylase B"/>
    <property type="match status" value="2"/>
</dbReference>
<keyword evidence="4" id="KW-0045">Antibiotic biosynthesis</keyword>
<dbReference type="PANTHER" id="PTHR48050">
    <property type="entry name" value="STEROL 3-BETA-GLUCOSYLTRANSFERASE"/>
    <property type="match status" value="1"/>
</dbReference>
<dbReference type="InterPro" id="IPR048284">
    <property type="entry name" value="EryCIII-like_N"/>
</dbReference>
<evidence type="ECO:0000259" key="6">
    <source>
        <dbReference type="Pfam" id="PF21036"/>
    </source>
</evidence>
<proteinExistence type="inferred from homology"/>
<reference evidence="7 8" key="1">
    <citation type="submission" date="2020-01" db="EMBL/GenBank/DDBJ databases">
        <title>Kibdelosporangium persica a novel Actinomycetes from a hot desert in Iran.</title>
        <authorList>
            <person name="Safaei N."/>
            <person name="Zaburannyi N."/>
            <person name="Mueller R."/>
            <person name="Wink J."/>
        </authorList>
    </citation>
    <scope>NUCLEOTIDE SEQUENCE [LARGE SCALE GENOMIC DNA]</scope>
    <source>
        <strain evidence="7 8">4NS15</strain>
    </source>
</reference>
<evidence type="ECO:0000259" key="5">
    <source>
        <dbReference type="Pfam" id="PF06722"/>
    </source>
</evidence>
<dbReference type="Pfam" id="PF06722">
    <property type="entry name" value="EryCIII-like_C"/>
    <property type="match status" value="1"/>
</dbReference>
<dbReference type="CDD" id="cd03784">
    <property type="entry name" value="GT1_Gtf-like"/>
    <property type="match status" value="1"/>
</dbReference>
<dbReference type="Pfam" id="PF21036">
    <property type="entry name" value="EryCIII-like_N"/>
    <property type="match status" value="1"/>
</dbReference>
<dbReference type="EMBL" id="JAAATY010000010">
    <property type="protein sequence ID" value="NRN66572.1"/>
    <property type="molecule type" value="Genomic_DNA"/>
</dbReference>
<dbReference type="Proteomes" id="UP000763557">
    <property type="component" value="Unassembled WGS sequence"/>
</dbReference>
<dbReference type="PANTHER" id="PTHR48050:SF13">
    <property type="entry name" value="STEROL 3-BETA-GLUCOSYLTRANSFERASE UGT80A2"/>
    <property type="match status" value="1"/>
</dbReference>
<organism evidence="7 8">
    <name type="scientific">Kibdelosporangium persicum</name>
    <dbReference type="NCBI Taxonomy" id="2698649"/>
    <lineage>
        <taxon>Bacteria</taxon>
        <taxon>Bacillati</taxon>
        <taxon>Actinomycetota</taxon>
        <taxon>Actinomycetes</taxon>
        <taxon>Pseudonocardiales</taxon>
        <taxon>Pseudonocardiaceae</taxon>
        <taxon>Kibdelosporangium</taxon>
    </lineage>
</organism>
<evidence type="ECO:0000313" key="7">
    <source>
        <dbReference type="EMBL" id="NRN66572.1"/>
    </source>
</evidence>
<name>A0ABX2F6Q9_9PSEU</name>
<evidence type="ECO:0000313" key="8">
    <source>
        <dbReference type="Proteomes" id="UP000763557"/>
    </source>
</evidence>
<dbReference type="InterPro" id="IPR050426">
    <property type="entry name" value="Glycosyltransferase_28"/>
</dbReference>
<comment type="caution">
    <text evidence="7">The sequence shown here is derived from an EMBL/GenBank/DDBJ whole genome shotgun (WGS) entry which is preliminary data.</text>
</comment>
<keyword evidence="2" id="KW-0328">Glycosyltransferase</keyword>
<dbReference type="InterPro" id="IPR030953">
    <property type="entry name" value="Glycosyl_450act"/>
</dbReference>
<dbReference type="InterPro" id="IPR010610">
    <property type="entry name" value="EryCIII-like_C"/>
</dbReference>
<comment type="similarity">
    <text evidence="1">Belongs to the glycosyltransferase 28 family.</text>
</comment>
<evidence type="ECO:0000256" key="4">
    <source>
        <dbReference type="ARBA" id="ARBA00023194"/>
    </source>
</evidence>
<dbReference type="RefSeq" id="WP_246366310.1">
    <property type="nucleotide sequence ID" value="NZ_CBCSGW010000003.1"/>
</dbReference>
<keyword evidence="3" id="KW-0808">Transferase</keyword>
<gene>
    <name evidence="7" type="ORF">GC106_37970</name>
</gene>
<evidence type="ECO:0000256" key="1">
    <source>
        <dbReference type="ARBA" id="ARBA00006962"/>
    </source>
</evidence>